<comment type="caution">
    <text evidence="2">The sequence shown here is derived from an EMBL/GenBank/DDBJ whole genome shotgun (WGS) entry which is preliminary data.</text>
</comment>
<dbReference type="PANTHER" id="PTHR36509">
    <property type="entry name" value="BLL3101 PROTEIN"/>
    <property type="match status" value="1"/>
</dbReference>
<accession>S3IAL2</accession>
<evidence type="ECO:0000313" key="3">
    <source>
        <dbReference type="Proteomes" id="UP000014411"/>
    </source>
</evidence>
<evidence type="ECO:0000259" key="1">
    <source>
        <dbReference type="Pfam" id="PF06863"/>
    </source>
</evidence>
<dbReference type="AlphaFoldDB" id="S3IAL2"/>
<dbReference type="SUPFAM" id="SSF160935">
    <property type="entry name" value="VPA0735-like"/>
    <property type="match status" value="1"/>
</dbReference>
<gene>
    <name evidence="2" type="ORF">RGCCGE502_20600</name>
</gene>
<dbReference type="PANTHER" id="PTHR36509:SF2">
    <property type="entry name" value="BLL3101 PROTEIN"/>
    <property type="match status" value="1"/>
</dbReference>
<name>S3IAL2_9HYPH</name>
<organism evidence="2 3">
    <name type="scientific">Rhizobium grahamii CCGE 502</name>
    <dbReference type="NCBI Taxonomy" id="990285"/>
    <lineage>
        <taxon>Bacteria</taxon>
        <taxon>Pseudomonadati</taxon>
        <taxon>Pseudomonadota</taxon>
        <taxon>Alphaproteobacteria</taxon>
        <taxon>Hyphomicrobiales</taxon>
        <taxon>Rhizobiaceae</taxon>
        <taxon>Rhizobium/Agrobacterium group</taxon>
        <taxon>Rhizobium</taxon>
    </lineage>
</organism>
<feature type="domain" description="DUF1254" evidence="1">
    <location>
        <begin position="1"/>
        <end position="88"/>
    </location>
</feature>
<dbReference type="Gene3D" id="2.60.40.1610">
    <property type="entry name" value="Domain of unknown function DUF1254"/>
    <property type="match status" value="1"/>
</dbReference>
<dbReference type="Pfam" id="PF06863">
    <property type="entry name" value="DUF1254"/>
    <property type="match status" value="1"/>
</dbReference>
<dbReference type="InterPro" id="IPR037050">
    <property type="entry name" value="DUF1254_sf"/>
</dbReference>
<evidence type="ECO:0000313" key="2">
    <source>
        <dbReference type="EMBL" id="EPE96313.1"/>
    </source>
</evidence>
<sequence length="100" mass="11154">MVITVPKMEKDRYFVFQLMDLYTFNFDYIGTRTTGNDGGTYMIAGPQWKGAAPEGITKVIQSETEFVNVIGRTQVFNPDDLANVAAFIVQAHRAGARRAC</sequence>
<dbReference type="InterPro" id="IPR010679">
    <property type="entry name" value="DUF1254"/>
</dbReference>
<dbReference type="eggNOG" id="COG5361">
    <property type="taxonomic scope" value="Bacteria"/>
</dbReference>
<proteinExistence type="predicted"/>
<protein>
    <recommendedName>
        <fullName evidence="1">DUF1254 domain-containing protein</fullName>
    </recommendedName>
</protein>
<dbReference type="STRING" id="990285.RGCCGE502_20600"/>
<reference evidence="2 3" key="1">
    <citation type="journal article" date="2012" name="J. Bacteriol.">
        <title>Genome sequence of Rhizobium grahamii CCGE502, a broad-host-range symbiont with low nodulation competitiveness in Phaseolus vulgaris.</title>
        <authorList>
            <person name="Althabegoiti M.J."/>
            <person name="Lozano L."/>
            <person name="Torres-Tejerizo G."/>
            <person name="Ormeno-Orrillo E."/>
            <person name="Rogel M.A."/>
            <person name="Gonzalez V."/>
            <person name="Martinez-Romero E."/>
        </authorList>
    </citation>
    <scope>NUCLEOTIDE SEQUENCE [LARGE SCALE GENOMIC DNA]</scope>
    <source>
        <strain evidence="2 3">CCGE 502</strain>
    </source>
</reference>
<dbReference type="EMBL" id="AEYE02000025">
    <property type="protein sequence ID" value="EPE96313.1"/>
    <property type="molecule type" value="Genomic_DNA"/>
</dbReference>
<keyword evidence="3" id="KW-1185">Reference proteome</keyword>
<dbReference type="Proteomes" id="UP000014411">
    <property type="component" value="Unassembled WGS sequence"/>
</dbReference>
<dbReference type="HOGENOM" id="CLU_2303737_0_0_5"/>